<reference evidence="9 10" key="1">
    <citation type="journal article" date="2016" name="Genome Biol. Evol.">
        <title>Gene Family Evolution Reflects Adaptation to Soil Environmental Stressors in the Genome of the Collembolan Orchesella cincta.</title>
        <authorList>
            <person name="Faddeeva-Vakhrusheva A."/>
            <person name="Derks M.F."/>
            <person name="Anvar S.Y."/>
            <person name="Agamennone V."/>
            <person name="Suring W."/>
            <person name="Smit S."/>
            <person name="van Straalen N.M."/>
            <person name="Roelofs D."/>
        </authorList>
    </citation>
    <scope>NUCLEOTIDE SEQUENCE [LARGE SCALE GENOMIC DNA]</scope>
    <source>
        <tissue evidence="9">Mixed pool</tissue>
    </source>
</reference>
<dbReference type="InterPro" id="IPR010982">
    <property type="entry name" value="Lambda_DNA-bd_dom_sf"/>
</dbReference>
<keyword evidence="2 5" id="KW-0238">DNA-binding</keyword>
<dbReference type="InterPro" id="IPR001356">
    <property type="entry name" value="HD"/>
</dbReference>
<evidence type="ECO:0000256" key="3">
    <source>
        <dbReference type="ARBA" id="ARBA00023155"/>
    </source>
</evidence>
<dbReference type="SMART" id="SM00352">
    <property type="entry name" value="POU"/>
    <property type="match status" value="1"/>
</dbReference>
<dbReference type="Pfam" id="PF00046">
    <property type="entry name" value="Homeodomain"/>
    <property type="match status" value="1"/>
</dbReference>
<comment type="caution">
    <text evidence="9">The sequence shown here is derived from an EMBL/GenBank/DDBJ whole genome shotgun (WGS) entry which is preliminary data.</text>
</comment>
<keyword evidence="4 5" id="KW-0539">Nucleus</keyword>
<name>A0A1D2MBY7_ORCCI</name>
<dbReference type="AlphaFoldDB" id="A0A1D2MBY7"/>
<keyword evidence="3 5" id="KW-0371">Homeobox</keyword>
<dbReference type="Gene3D" id="1.10.10.60">
    <property type="entry name" value="Homeodomain-like"/>
    <property type="match status" value="1"/>
</dbReference>
<dbReference type="InterPro" id="IPR013847">
    <property type="entry name" value="POU"/>
</dbReference>
<evidence type="ECO:0000259" key="7">
    <source>
        <dbReference type="PROSITE" id="PS50071"/>
    </source>
</evidence>
<evidence type="ECO:0000259" key="8">
    <source>
        <dbReference type="PROSITE" id="PS51179"/>
    </source>
</evidence>
<dbReference type="GO" id="GO:0000981">
    <property type="term" value="F:DNA-binding transcription factor activity, RNA polymerase II-specific"/>
    <property type="evidence" value="ECO:0007669"/>
    <property type="project" value="TreeGrafter"/>
</dbReference>
<sequence>MQSPIDENTRLEELEEFIINFRMRRLKLVGKLYGKALSQPTNFPIEVLNLSYYKMCNLQSLLQKWLEETEDSLKHSSDLTGLYPLTTCQPIERGRCRRTIISPSERDNLTRAFQHNPKPTSEEFVISLRDLEWRRKFVRIWFYNR</sequence>
<feature type="domain" description="Homeobox" evidence="7">
    <location>
        <begin position="92"/>
        <end position="145"/>
    </location>
</feature>
<keyword evidence="10" id="KW-1185">Reference proteome</keyword>
<accession>A0A1D2MBY7</accession>
<dbReference type="Pfam" id="PF00157">
    <property type="entry name" value="Pou"/>
    <property type="match status" value="1"/>
</dbReference>
<dbReference type="Proteomes" id="UP000094527">
    <property type="component" value="Unassembled WGS sequence"/>
</dbReference>
<dbReference type="InterPro" id="IPR009057">
    <property type="entry name" value="Homeodomain-like_sf"/>
</dbReference>
<dbReference type="InterPro" id="IPR050255">
    <property type="entry name" value="POU_domain_TF"/>
</dbReference>
<evidence type="ECO:0000256" key="6">
    <source>
        <dbReference type="RuleBase" id="RU000682"/>
    </source>
</evidence>
<evidence type="ECO:0000256" key="1">
    <source>
        <dbReference type="ARBA" id="ARBA00004123"/>
    </source>
</evidence>
<dbReference type="GO" id="GO:0045893">
    <property type="term" value="P:positive regulation of DNA-templated transcription"/>
    <property type="evidence" value="ECO:0007669"/>
    <property type="project" value="UniProtKB-ARBA"/>
</dbReference>
<dbReference type="PRINTS" id="PR00028">
    <property type="entry name" value="POUDOMAIN"/>
</dbReference>
<evidence type="ECO:0000256" key="5">
    <source>
        <dbReference type="PROSITE-ProRule" id="PRU00108"/>
    </source>
</evidence>
<dbReference type="EMBL" id="LJIJ01001975">
    <property type="protein sequence ID" value="ODM90432.1"/>
    <property type="molecule type" value="Genomic_DNA"/>
</dbReference>
<comment type="subcellular location">
    <subcellularLocation>
        <location evidence="1 5 6">Nucleus</location>
    </subcellularLocation>
</comment>
<dbReference type="InterPro" id="IPR000327">
    <property type="entry name" value="POU_dom"/>
</dbReference>
<dbReference type="GO" id="GO:0005634">
    <property type="term" value="C:nucleus"/>
    <property type="evidence" value="ECO:0007669"/>
    <property type="project" value="UniProtKB-SubCell"/>
</dbReference>
<evidence type="ECO:0000313" key="9">
    <source>
        <dbReference type="EMBL" id="ODM90432.1"/>
    </source>
</evidence>
<dbReference type="PROSITE" id="PS50071">
    <property type="entry name" value="HOMEOBOX_2"/>
    <property type="match status" value="1"/>
</dbReference>
<dbReference type="PANTHER" id="PTHR11636:SF76">
    <property type="entry name" value="PROTEIN NUBBIN"/>
    <property type="match status" value="1"/>
</dbReference>
<dbReference type="Gene3D" id="1.10.260.40">
    <property type="entry name" value="lambda repressor-like DNA-binding domains"/>
    <property type="match status" value="1"/>
</dbReference>
<dbReference type="PROSITE" id="PS51179">
    <property type="entry name" value="POU_3"/>
    <property type="match status" value="1"/>
</dbReference>
<gene>
    <name evidence="9" type="ORF">Ocin01_16255</name>
</gene>
<protein>
    <submittedName>
        <fullName evidence="9">POU domain, class 2, transcription factor 3</fullName>
    </submittedName>
</protein>
<evidence type="ECO:0000256" key="4">
    <source>
        <dbReference type="ARBA" id="ARBA00023242"/>
    </source>
</evidence>
<evidence type="ECO:0000256" key="2">
    <source>
        <dbReference type="ARBA" id="ARBA00023125"/>
    </source>
</evidence>
<dbReference type="PANTHER" id="PTHR11636">
    <property type="entry name" value="POU DOMAIN"/>
    <property type="match status" value="1"/>
</dbReference>
<dbReference type="SUPFAM" id="SSF46689">
    <property type="entry name" value="Homeodomain-like"/>
    <property type="match status" value="1"/>
</dbReference>
<proteinExistence type="predicted"/>
<organism evidence="9 10">
    <name type="scientific">Orchesella cincta</name>
    <name type="common">Springtail</name>
    <name type="synonym">Podura cincta</name>
    <dbReference type="NCBI Taxonomy" id="48709"/>
    <lineage>
        <taxon>Eukaryota</taxon>
        <taxon>Metazoa</taxon>
        <taxon>Ecdysozoa</taxon>
        <taxon>Arthropoda</taxon>
        <taxon>Hexapoda</taxon>
        <taxon>Collembola</taxon>
        <taxon>Entomobryomorpha</taxon>
        <taxon>Entomobryoidea</taxon>
        <taxon>Orchesellidae</taxon>
        <taxon>Orchesellinae</taxon>
        <taxon>Orchesella</taxon>
    </lineage>
</organism>
<dbReference type="STRING" id="48709.A0A1D2MBY7"/>
<dbReference type="SUPFAM" id="SSF47413">
    <property type="entry name" value="lambda repressor-like DNA-binding domains"/>
    <property type="match status" value="1"/>
</dbReference>
<dbReference type="GO" id="GO:0000978">
    <property type="term" value="F:RNA polymerase II cis-regulatory region sequence-specific DNA binding"/>
    <property type="evidence" value="ECO:0007669"/>
    <property type="project" value="TreeGrafter"/>
</dbReference>
<evidence type="ECO:0000313" key="10">
    <source>
        <dbReference type="Proteomes" id="UP000094527"/>
    </source>
</evidence>
<feature type="domain" description="POU-specific" evidence="8">
    <location>
        <begin position="6"/>
        <end position="70"/>
    </location>
</feature>